<reference evidence="2" key="1">
    <citation type="submission" date="2022-11" db="UniProtKB">
        <authorList>
            <consortium name="WormBaseParasite"/>
        </authorList>
    </citation>
    <scope>IDENTIFICATION</scope>
</reference>
<keyword evidence="1" id="KW-1185">Reference proteome</keyword>
<dbReference type="WBParaSite" id="PSU_v2.g8176.t1">
    <property type="protein sequence ID" value="PSU_v2.g8176.t1"/>
    <property type="gene ID" value="PSU_v2.g8176"/>
</dbReference>
<evidence type="ECO:0000313" key="2">
    <source>
        <dbReference type="WBParaSite" id="PSU_v2.g8176.t1"/>
    </source>
</evidence>
<accession>A0A914Z668</accession>
<proteinExistence type="predicted"/>
<name>A0A914Z668_9BILA</name>
<protein>
    <submittedName>
        <fullName evidence="2">Uncharacterized protein</fullName>
    </submittedName>
</protein>
<dbReference type="Proteomes" id="UP000887577">
    <property type="component" value="Unplaced"/>
</dbReference>
<organism evidence="1 2">
    <name type="scientific">Panagrolaimus superbus</name>
    <dbReference type="NCBI Taxonomy" id="310955"/>
    <lineage>
        <taxon>Eukaryota</taxon>
        <taxon>Metazoa</taxon>
        <taxon>Ecdysozoa</taxon>
        <taxon>Nematoda</taxon>
        <taxon>Chromadorea</taxon>
        <taxon>Rhabditida</taxon>
        <taxon>Tylenchina</taxon>
        <taxon>Panagrolaimomorpha</taxon>
        <taxon>Panagrolaimoidea</taxon>
        <taxon>Panagrolaimidae</taxon>
        <taxon>Panagrolaimus</taxon>
    </lineage>
</organism>
<dbReference type="AlphaFoldDB" id="A0A914Z668"/>
<evidence type="ECO:0000313" key="1">
    <source>
        <dbReference type="Proteomes" id="UP000887577"/>
    </source>
</evidence>
<sequence>MNLNGFTQVPTTWMKNDETTSPTIINISPNSNINLTVINLETKLNHYDASEKTTFTIIGKPFPNATMFRFTLKNNYPLLTPPLKLKFNVKKKYIALILPKKNSIIEYRRALNIDLNNSPIKIKFNSTKLFINGIQYFNFSASLSIISSISCGGEWDVFLGYKFDNISNKYETFISQNEILISPIKKNSTEVFIPPIKNCSQPLTAEKKIYYFLKPFQKAQRLSLSSKRVLKAGAITLRLQTSPCSDSSSDIPLYLTLSWGNSVTSIISDQEKQRSNITKISPKLTNNIIYGFPKLTIWSRYNNIWSEGKVFSTNLSYYNGPSLLQIDYRNNSLEISDNSGLWYRLKIDVKNNASIRYFVVVDPFSLIDDITVTTLYPASILTPWEPS</sequence>